<dbReference type="PANTHER" id="PTHR45947">
    <property type="entry name" value="SULFOQUINOVOSYL TRANSFERASE SQD2"/>
    <property type="match status" value="1"/>
</dbReference>
<dbReference type="RefSeq" id="WP_070041083.1">
    <property type="nucleotide sequence ID" value="NZ_CABMJZ010000048.1"/>
</dbReference>
<dbReference type="Gene3D" id="3.40.50.2000">
    <property type="entry name" value="Glycogen Phosphorylase B"/>
    <property type="match status" value="2"/>
</dbReference>
<evidence type="ECO:0000259" key="1">
    <source>
        <dbReference type="Pfam" id="PF00534"/>
    </source>
</evidence>
<dbReference type="EC" id="2.4.1.345" evidence="2"/>
<evidence type="ECO:0000313" key="2">
    <source>
        <dbReference type="EMBL" id="TLC99347.1"/>
    </source>
</evidence>
<dbReference type="Proteomes" id="UP000306509">
    <property type="component" value="Unassembled WGS sequence"/>
</dbReference>
<name>A0A4V6HRK0_9FIRM</name>
<gene>
    <name evidence="2" type="primary">pimB</name>
    <name evidence="2" type="ORF">DSM106044_03798</name>
</gene>
<comment type="caution">
    <text evidence="2">The sequence shown here is derived from an EMBL/GenBank/DDBJ whole genome shotgun (WGS) entry which is preliminary data.</text>
</comment>
<dbReference type="InterPro" id="IPR050194">
    <property type="entry name" value="Glycosyltransferase_grp1"/>
</dbReference>
<evidence type="ECO:0000313" key="3">
    <source>
        <dbReference type="Proteomes" id="UP000306509"/>
    </source>
</evidence>
<organism evidence="2 3">
    <name type="scientific">Robinsoniella peoriensis</name>
    <dbReference type="NCBI Taxonomy" id="180332"/>
    <lineage>
        <taxon>Bacteria</taxon>
        <taxon>Bacillati</taxon>
        <taxon>Bacillota</taxon>
        <taxon>Clostridia</taxon>
        <taxon>Lachnospirales</taxon>
        <taxon>Lachnospiraceae</taxon>
        <taxon>Robinsoniella</taxon>
    </lineage>
</organism>
<dbReference type="PANTHER" id="PTHR45947:SF3">
    <property type="entry name" value="SULFOQUINOVOSYL TRANSFERASE SQD2"/>
    <property type="match status" value="1"/>
</dbReference>
<dbReference type="OrthoDB" id="9802525at2"/>
<dbReference type="InterPro" id="IPR001296">
    <property type="entry name" value="Glyco_trans_1"/>
</dbReference>
<feature type="domain" description="Glycosyl transferase family 1" evidence="1">
    <location>
        <begin position="224"/>
        <end position="369"/>
    </location>
</feature>
<dbReference type="Pfam" id="PF00534">
    <property type="entry name" value="Glycos_transf_1"/>
    <property type="match status" value="1"/>
</dbReference>
<sequence>MRILYYSFSCEPNAGSDEGLGWLWPFYMRTDHEVYVVTRKDREPQIERYLSEHNITNMHFFYCDIPNWMNFYYKTGKGFLVYQKLWQYPAYSMIKKLHKIYQFDLIHHVSTSDFRLIGFLYKINTRYLLGPIGGAQQTPKPLKYYTRHNRAEEDIRSLINKITILNPRYKRAINKADSIFFTNRETYDFLLPHIKNKQKCYLLLDVAIEKEKVLMTDRIARLSNQPEKIMTFIWSGRMVFRKGLSLLIDALSIVDSELKYQVILCGDGPESDYLKESCNKKNLNKKVIFTGKLSYENMQKYYDKADLFIFPSLRETTGTVLVEAFSHGLPVITLNQGGAALMVTDQEGFLISGNSREEYIMKLAEIMEECIRKPELVREKGLAAYKKVLDNYTWDKKISFMNEIYKKQ</sequence>
<protein>
    <submittedName>
        <fullName evidence="2">GDP-mannose-dependent alpha-(1-6)-phosphatidylinositol monomannoside mannosyltransferase</fullName>
        <ecNumber evidence="2">2.4.1.345</ecNumber>
    </submittedName>
</protein>
<dbReference type="STRING" id="180332.GCA_000797495_01028"/>
<dbReference type="CDD" id="cd03801">
    <property type="entry name" value="GT4_PimA-like"/>
    <property type="match status" value="1"/>
</dbReference>
<dbReference type="SUPFAM" id="SSF53756">
    <property type="entry name" value="UDP-Glycosyltransferase/glycogen phosphorylase"/>
    <property type="match status" value="1"/>
</dbReference>
<dbReference type="GO" id="GO:0043750">
    <property type="term" value="F:phosphatidylinositol alpha-mannosyltransferase activity"/>
    <property type="evidence" value="ECO:0007669"/>
    <property type="project" value="UniProtKB-EC"/>
</dbReference>
<keyword evidence="3" id="KW-1185">Reference proteome</keyword>
<keyword evidence="2" id="KW-0328">Glycosyltransferase</keyword>
<reference evidence="2 3" key="1">
    <citation type="journal article" date="2019" name="Anaerobe">
        <title>Detection of Robinsoniella peoriensis in multiple bone samples of a trauma patient.</title>
        <authorList>
            <person name="Schrottner P."/>
            <person name="Hartwich K."/>
            <person name="Bunk B."/>
            <person name="Schober I."/>
            <person name="Helbig S."/>
            <person name="Rudolph W.W."/>
            <person name="Gunzer F."/>
        </authorList>
    </citation>
    <scope>NUCLEOTIDE SEQUENCE [LARGE SCALE GENOMIC DNA]</scope>
    <source>
        <strain evidence="2 3">DSM 106044</strain>
    </source>
</reference>
<accession>A0A4V6HRK0</accession>
<dbReference type="EMBL" id="QGQD01000070">
    <property type="protein sequence ID" value="TLC99347.1"/>
    <property type="molecule type" value="Genomic_DNA"/>
</dbReference>
<keyword evidence="2" id="KW-0808">Transferase</keyword>
<proteinExistence type="predicted"/>
<dbReference type="AlphaFoldDB" id="A0A4V6HRK0"/>